<reference evidence="17" key="1">
    <citation type="submission" date="2006-10" db="EMBL/GenBank/DDBJ databases">
        <authorList>
            <person name="Amadeo P."/>
            <person name="Zhao Q."/>
            <person name="Wortman J."/>
            <person name="Fraser-Liggett C."/>
            <person name="Carlton J."/>
        </authorList>
    </citation>
    <scope>NUCLEOTIDE SEQUENCE</scope>
    <source>
        <strain evidence="17">G3</strain>
    </source>
</reference>
<evidence type="ECO:0000256" key="7">
    <source>
        <dbReference type="ARBA" id="ARBA00022741"/>
    </source>
</evidence>
<evidence type="ECO:0000256" key="9">
    <source>
        <dbReference type="ARBA" id="ARBA00022840"/>
    </source>
</evidence>
<dbReference type="InterPro" id="IPR055163">
    <property type="entry name" value="ALK/LTK-like_GRD"/>
</dbReference>
<dbReference type="GO" id="GO:0005524">
    <property type="term" value="F:ATP binding"/>
    <property type="evidence" value="ECO:0007669"/>
    <property type="project" value="UniProtKB-KW"/>
</dbReference>
<evidence type="ECO:0000259" key="16">
    <source>
        <dbReference type="Pfam" id="PF12810"/>
    </source>
</evidence>
<dbReference type="InterPro" id="IPR032675">
    <property type="entry name" value="LRR_dom_sf"/>
</dbReference>
<keyword evidence="13" id="KW-1015">Disulfide bond</keyword>
<keyword evidence="4" id="KW-0808">Transferase</keyword>
<evidence type="ECO:0000313" key="18">
    <source>
        <dbReference type="Proteomes" id="UP000001542"/>
    </source>
</evidence>
<evidence type="ECO:0000256" key="14">
    <source>
        <dbReference type="ARBA" id="ARBA00023170"/>
    </source>
</evidence>
<dbReference type="GO" id="GO:0004714">
    <property type="term" value="F:transmembrane receptor protein tyrosine kinase activity"/>
    <property type="evidence" value="ECO:0007669"/>
    <property type="project" value="UniProtKB-EC"/>
</dbReference>
<dbReference type="Pfam" id="PF13306">
    <property type="entry name" value="LRR_5"/>
    <property type="match status" value="1"/>
</dbReference>
<evidence type="ECO:0000256" key="4">
    <source>
        <dbReference type="ARBA" id="ARBA00022679"/>
    </source>
</evidence>
<keyword evidence="11" id="KW-0472">Membrane</keyword>
<dbReference type="RefSeq" id="XP_001582703.1">
    <property type="nucleotide sequence ID" value="XM_001582653.1"/>
</dbReference>
<feature type="domain" description="ALK/LTK-like glycine-rich" evidence="16">
    <location>
        <begin position="18"/>
        <end position="279"/>
    </location>
</feature>
<organism evidence="17 18">
    <name type="scientific">Trichomonas vaginalis (strain ATCC PRA-98 / G3)</name>
    <dbReference type="NCBI Taxonomy" id="412133"/>
    <lineage>
        <taxon>Eukaryota</taxon>
        <taxon>Metamonada</taxon>
        <taxon>Parabasalia</taxon>
        <taxon>Trichomonadida</taxon>
        <taxon>Trichomonadidae</taxon>
        <taxon>Trichomonas</taxon>
    </lineage>
</organism>
<evidence type="ECO:0000256" key="8">
    <source>
        <dbReference type="ARBA" id="ARBA00022777"/>
    </source>
</evidence>
<evidence type="ECO:0000256" key="6">
    <source>
        <dbReference type="ARBA" id="ARBA00022729"/>
    </source>
</evidence>
<keyword evidence="5" id="KW-0812">Transmembrane</keyword>
<keyword evidence="8" id="KW-0418">Kinase</keyword>
<dbReference type="InParanoid" id="A2DCU3"/>
<evidence type="ECO:0000256" key="10">
    <source>
        <dbReference type="ARBA" id="ARBA00022989"/>
    </source>
</evidence>
<evidence type="ECO:0000256" key="3">
    <source>
        <dbReference type="ARBA" id="ARBA00022475"/>
    </source>
</evidence>
<sequence length="500" mass="53168">MTTSNTAKFDFQFTNDVQTVTLSPGRYLLECWGSQGAGFNVLSTATDAGIGGKGGYSKGILTLSESTNIFVYVGGTGTTTNTPGTIGKGGFNGGGSAWCTQYSGEPGSGGGGASDIRLNTESLHSRVIVAGGGGGGGEDKDDYGGFGGGIEGGFNYGKNWSPGNQFNSGNKGSGGRFGYGAHTDWNGGGAGGGWYGANAINGSDTEYTSGRAEDTNGGSGGSGYVYTESTSSYYPDCLLSPDYYLEEAETIPGNTTITEPDGTTSVGHSGNGFVRITILSFIPVSYTFKNGTTTYLTFDNETCGVKANNNRYSCLKDISIPESIRNFTVVSILGRSFAGDHCLESVFIPKSVISIHHSAFFYCDHLRNVTFETGSKLTHIMNESFAITNITSIEIPHTITFIGHHAFYNCPLLSSFSACTFNTIDTSNVFELSNKLRNIIVSVYYPIDSFSDLPVVRSQQFCKQLSSSLKCPNSNNLIIPYHFQLKKLLSIWPVLTTGKR</sequence>
<keyword evidence="10" id="KW-1133">Transmembrane helix</keyword>
<dbReference type="AlphaFoldDB" id="A2DCU3"/>
<evidence type="ECO:0000256" key="13">
    <source>
        <dbReference type="ARBA" id="ARBA00023157"/>
    </source>
</evidence>
<keyword evidence="7" id="KW-0547">Nucleotide-binding</keyword>
<dbReference type="GO" id="GO:0005886">
    <property type="term" value="C:plasma membrane"/>
    <property type="evidence" value="ECO:0007669"/>
    <property type="project" value="UniProtKB-SubCell"/>
</dbReference>
<evidence type="ECO:0000256" key="12">
    <source>
        <dbReference type="ARBA" id="ARBA00023137"/>
    </source>
</evidence>
<evidence type="ECO:0000256" key="2">
    <source>
        <dbReference type="ARBA" id="ARBA00011902"/>
    </source>
</evidence>
<reference evidence="17" key="2">
    <citation type="journal article" date="2007" name="Science">
        <title>Draft genome sequence of the sexually transmitted pathogen Trichomonas vaginalis.</title>
        <authorList>
            <person name="Carlton J.M."/>
            <person name="Hirt R.P."/>
            <person name="Silva J.C."/>
            <person name="Delcher A.L."/>
            <person name="Schatz M."/>
            <person name="Zhao Q."/>
            <person name="Wortman J.R."/>
            <person name="Bidwell S.L."/>
            <person name="Alsmark U.C.M."/>
            <person name="Besteiro S."/>
            <person name="Sicheritz-Ponten T."/>
            <person name="Noel C.J."/>
            <person name="Dacks J.B."/>
            <person name="Foster P.G."/>
            <person name="Simillion C."/>
            <person name="Van de Peer Y."/>
            <person name="Miranda-Saavedra D."/>
            <person name="Barton G.J."/>
            <person name="Westrop G.D."/>
            <person name="Mueller S."/>
            <person name="Dessi D."/>
            <person name="Fiori P.L."/>
            <person name="Ren Q."/>
            <person name="Paulsen I."/>
            <person name="Zhang H."/>
            <person name="Bastida-Corcuera F.D."/>
            <person name="Simoes-Barbosa A."/>
            <person name="Brown M.T."/>
            <person name="Hayes R.D."/>
            <person name="Mukherjee M."/>
            <person name="Okumura C.Y."/>
            <person name="Schneider R."/>
            <person name="Smith A.J."/>
            <person name="Vanacova S."/>
            <person name="Villalvazo M."/>
            <person name="Haas B.J."/>
            <person name="Pertea M."/>
            <person name="Feldblyum T.V."/>
            <person name="Utterback T.R."/>
            <person name="Shu C.L."/>
            <person name="Osoegawa K."/>
            <person name="de Jong P.J."/>
            <person name="Hrdy I."/>
            <person name="Horvathova L."/>
            <person name="Zubacova Z."/>
            <person name="Dolezal P."/>
            <person name="Malik S.B."/>
            <person name="Logsdon J.M. Jr."/>
            <person name="Henze K."/>
            <person name="Gupta A."/>
            <person name="Wang C.C."/>
            <person name="Dunne R.L."/>
            <person name="Upcroft J.A."/>
            <person name="Upcroft P."/>
            <person name="White O."/>
            <person name="Salzberg S.L."/>
            <person name="Tang P."/>
            <person name="Chiu C.-H."/>
            <person name="Lee Y.-S."/>
            <person name="Embley T.M."/>
            <person name="Coombs G.H."/>
            <person name="Mottram J.C."/>
            <person name="Tachezy J."/>
            <person name="Fraser-Liggett C.M."/>
            <person name="Johnson P.J."/>
        </authorList>
    </citation>
    <scope>NUCLEOTIDE SEQUENCE [LARGE SCALE GENOMIC DNA]</scope>
    <source>
        <strain evidence="17">G3</strain>
    </source>
</reference>
<keyword evidence="12" id="KW-0829">Tyrosine-protein kinase</keyword>
<keyword evidence="18" id="KW-1185">Reference proteome</keyword>
<dbReference type="EC" id="2.7.10.1" evidence="2"/>
<evidence type="ECO:0000256" key="11">
    <source>
        <dbReference type="ARBA" id="ARBA00023136"/>
    </source>
</evidence>
<evidence type="ECO:0000256" key="1">
    <source>
        <dbReference type="ARBA" id="ARBA00004251"/>
    </source>
</evidence>
<evidence type="ECO:0000256" key="15">
    <source>
        <dbReference type="ARBA" id="ARBA00023180"/>
    </source>
</evidence>
<proteinExistence type="predicted"/>
<dbReference type="Pfam" id="PF12810">
    <property type="entry name" value="ALK_LTK_GRD"/>
    <property type="match status" value="1"/>
</dbReference>
<dbReference type="KEGG" id="tva:5467269"/>
<evidence type="ECO:0000313" key="17">
    <source>
        <dbReference type="EMBL" id="EAY21717.1"/>
    </source>
</evidence>
<keyword evidence="14" id="KW-0675">Receptor</keyword>
<gene>
    <name evidence="17" type="ORF">TVAG_237430</name>
</gene>
<dbReference type="VEuPathDB" id="TrichDB:TVAGG3_0796930"/>
<dbReference type="Proteomes" id="UP000001542">
    <property type="component" value="Unassembled WGS sequence"/>
</dbReference>
<keyword evidence="6" id="KW-0732">Signal</keyword>
<dbReference type="Gene3D" id="3.80.10.10">
    <property type="entry name" value="Ribonuclease Inhibitor"/>
    <property type="match status" value="1"/>
</dbReference>
<protein>
    <recommendedName>
        <fullName evidence="2">receptor protein-tyrosine kinase</fullName>
        <ecNumber evidence="2">2.7.10.1</ecNumber>
    </recommendedName>
</protein>
<dbReference type="VEuPathDB" id="TrichDB:TVAG_237430"/>
<name>A2DCU3_TRIV3</name>
<keyword evidence="3" id="KW-1003">Cell membrane</keyword>
<keyword evidence="15" id="KW-0325">Glycoprotein</keyword>
<keyword evidence="9" id="KW-0067">ATP-binding</keyword>
<dbReference type="EMBL" id="DS113188">
    <property type="protein sequence ID" value="EAY21717.1"/>
    <property type="molecule type" value="Genomic_DNA"/>
</dbReference>
<dbReference type="InterPro" id="IPR026906">
    <property type="entry name" value="LRR_5"/>
</dbReference>
<comment type="subcellular location">
    <subcellularLocation>
        <location evidence="1">Cell membrane</location>
        <topology evidence="1">Single-pass type I membrane protein</topology>
    </subcellularLocation>
</comment>
<evidence type="ECO:0000256" key="5">
    <source>
        <dbReference type="ARBA" id="ARBA00022692"/>
    </source>
</evidence>
<accession>A2DCU3</accession>